<gene>
    <name evidence="1" type="ORF">BJ138DRAFT_1110450</name>
</gene>
<dbReference type="EMBL" id="MU267612">
    <property type="protein sequence ID" value="KAH7914521.1"/>
    <property type="molecule type" value="Genomic_DNA"/>
</dbReference>
<comment type="caution">
    <text evidence="1">The sequence shown here is derived from an EMBL/GenBank/DDBJ whole genome shotgun (WGS) entry which is preliminary data.</text>
</comment>
<sequence length="355" mass="39276">MPGTTLPPFPDDIPTHPLLIIDFERIKAGDQEEINTLWKAATTIGFWYLKNHGIEDRVDGMFEMGAETMALPLEEKIKYEQGENGESFGYKKAGAFATDATGQNLDTVEFVNISKDDALSYPNVVYRTYPSTVAARMESTVAPFAQKAADVSYTFMAIFNEKLGLPEGTLARLHDPAEHSGSELRCTRSPPLPGKIIADRVTLGSHTDSGSLTLLFNRLGGLQVLPAGHEKWLYVKPIPGYAICNIGDALALYSGGIFISNNHRVVPPPGPQGEFERWSLVFFLRPANSRILRALVEDSPIIADAVKQRPGRNFEPGETANEWRARRIRNQRIMNRKGPETWAASRGTEYAPMVA</sequence>
<dbReference type="Proteomes" id="UP000790377">
    <property type="component" value="Unassembled WGS sequence"/>
</dbReference>
<proteinExistence type="predicted"/>
<protein>
    <submittedName>
        <fullName evidence="1">Uncharacterized protein</fullName>
    </submittedName>
</protein>
<evidence type="ECO:0000313" key="1">
    <source>
        <dbReference type="EMBL" id="KAH7914521.1"/>
    </source>
</evidence>
<evidence type="ECO:0000313" key="2">
    <source>
        <dbReference type="Proteomes" id="UP000790377"/>
    </source>
</evidence>
<organism evidence="1 2">
    <name type="scientific">Hygrophoropsis aurantiaca</name>
    <dbReference type="NCBI Taxonomy" id="72124"/>
    <lineage>
        <taxon>Eukaryota</taxon>
        <taxon>Fungi</taxon>
        <taxon>Dikarya</taxon>
        <taxon>Basidiomycota</taxon>
        <taxon>Agaricomycotina</taxon>
        <taxon>Agaricomycetes</taxon>
        <taxon>Agaricomycetidae</taxon>
        <taxon>Boletales</taxon>
        <taxon>Coniophorineae</taxon>
        <taxon>Hygrophoropsidaceae</taxon>
        <taxon>Hygrophoropsis</taxon>
    </lineage>
</organism>
<accession>A0ACB8ANK2</accession>
<name>A0ACB8ANK2_9AGAM</name>
<reference evidence="1" key="1">
    <citation type="journal article" date="2021" name="New Phytol.">
        <title>Evolutionary innovations through gain and loss of genes in the ectomycorrhizal Boletales.</title>
        <authorList>
            <person name="Wu G."/>
            <person name="Miyauchi S."/>
            <person name="Morin E."/>
            <person name="Kuo A."/>
            <person name="Drula E."/>
            <person name="Varga T."/>
            <person name="Kohler A."/>
            <person name="Feng B."/>
            <person name="Cao Y."/>
            <person name="Lipzen A."/>
            <person name="Daum C."/>
            <person name="Hundley H."/>
            <person name="Pangilinan J."/>
            <person name="Johnson J."/>
            <person name="Barry K."/>
            <person name="LaButti K."/>
            <person name="Ng V."/>
            <person name="Ahrendt S."/>
            <person name="Min B."/>
            <person name="Choi I.G."/>
            <person name="Park H."/>
            <person name="Plett J.M."/>
            <person name="Magnuson J."/>
            <person name="Spatafora J.W."/>
            <person name="Nagy L.G."/>
            <person name="Henrissat B."/>
            <person name="Grigoriev I.V."/>
            <person name="Yang Z.L."/>
            <person name="Xu J."/>
            <person name="Martin F.M."/>
        </authorList>
    </citation>
    <scope>NUCLEOTIDE SEQUENCE</scope>
    <source>
        <strain evidence="1">ATCC 28755</strain>
    </source>
</reference>
<keyword evidence="2" id="KW-1185">Reference proteome</keyword>